<organism evidence="2 3">
    <name type="scientific">Roseobacter insulae</name>
    <dbReference type="NCBI Taxonomy" id="2859783"/>
    <lineage>
        <taxon>Bacteria</taxon>
        <taxon>Pseudomonadati</taxon>
        <taxon>Pseudomonadota</taxon>
        <taxon>Alphaproteobacteria</taxon>
        <taxon>Rhodobacterales</taxon>
        <taxon>Roseobacteraceae</taxon>
        <taxon>Roseobacter</taxon>
    </lineage>
</organism>
<dbReference type="PROSITE" id="PS51387">
    <property type="entry name" value="FAD_PCMH"/>
    <property type="match status" value="1"/>
</dbReference>
<name>A0A9X1K1H6_9RHOB</name>
<dbReference type="Pfam" id="PF00941">
    <property type="entry name" value="FAD_binding_5"/>
    <property type="match status" value="1"/>
</dbReference>
<accession>A0A9X1K1H6</accession>
<dbReference type="InterPro" id="IPR002346">
    <property type="entry name" value="Mopterin_DH_FAD-bd"/>
</dbReference>
<gene>
    <name evidence="2" type="ORF">KX928_06945</name>
</gene>
<sequence>MTHPAKYLRPSDVQHALQALKQNDLTIAAGCTDLFPATERKILPGDILDVTGVSELRGIRMSDAGLWIGATTTWRDIVEADLPAALAGLQLAAREVGALQIQNRGTIAGNLCNASPAADGVPPLLTLDAEVVLSSLRGTRQVPLRDFIVGPRRVMRDADELLTHVFIPRAALSGRGAFLKLGARKYLVISIVMVAARVEVVEGAVTAAALSVGACGPVATRLPDLEGELIGHPPSGHVVTQEKVAAVLAPTSDIRADVAYRIHSATELLRRVLDDLGTQVDQAA</sequence>
<dbReference type="InterPro" id="IPR016166">
    <property type="entry name" value="FAD-bd_PCMH"/>
</dbReference>
<protein>
    <submittedName>
        <fullName evidence="2">FAD binding domain-containing protein</fullName>
    </submittedName>
</protein>
<feature type="domain" description="FAD-binding PCMH-type" evidence="1">
    <location>
        <begin position="1"/>
        <end position="172"/>
    </location>
</feature>
<dbReference type="PANTHER" id="PTHR42659">
    <property type="entry name" value="XANTHINE DEHYDROGENASE SUBUNIT C-RELATED"/>
    <property type="match status" value="1"/>
</dbReference>
<evidence type="ECO:0000313" key="3">
    <source>
        <dbReference type="Proteomes" id="UP001138661"/>
    </source>
</evidence>
<comment type="caution">
    <text evidence="2">The sequence shown here is derived from an EMBL/GenBank/DDBJ whole genome shotgun (WGS) entry which is preliminary data.</text>
</comment>
<evidence type="ECO:0000259" key="1">
    <source>
        <dbReference type="PROSITE" id="PS51387"/>
    </source>
</evidence>
<dbReference type="InterPro" id="IPR051312">
    <property type="entry name" value="Diverse_Substr_Oxidored"/>
</dbReference>
<dbReference type="GO" id="GO:0071949">
    <property type="term" value="F:FAD binding"/>
    <property type="evidence" value="ECO:0007669"/>
    <property type="project" value="InterPro"/>
</dbReference>
<dbReference type="InterPro" id="IPR005107">
    <property type="entry name" value="CO_DH_flav_C"/>
</dbReference>
<dbReference type="Proteomes" id="UP001138661">
    <property type="component" value="Unassembled WGS sequence"/>
</dbReference>
<dbReference type="SMART" id="SM01092">
    <property type="entry name" value="CO_deh_flav_C"/>
    <property type="match status" value="1"/>
</dbReference>
<dbReference type="Pfam" id="PF03450">
    <property type="entry name" value="CO_deh_flav_C"/>
    <property type="match status" value="1"/>
</dbReference>
<reference evidence="2" key="1">
    <citation type="submission" date="2021-07" db="EMBL/GenBank/DDBJ databases">
        <title>Roseobacter insulae sp. nov., isolated from a tidal flat.</title>
        <authorList>
            <person name="Park S."/>
            <person name="Yoon J.-H."/>
        </authorList>
    </citation>
    <scope>NUCLEOTIDE SEQUENCE</scope>
    <source>
        <strain evidence="2">YSTF-M11</strain>
    </source>
</reference>
<dbReference type="EMBL" id="JAHXDN010000002">
    <property type="protein sequence ID" value="MBW4707518.1"/>
    <property type="molecule type" value="Genomic_DNA"/>
</dbReference>
<dbReference type="PANTHER" id="PTHR42659:SF9">
    <property type="entry name" value="XANTHINE DEHYDROGENASE FAD-BINDING SUBUNIT XDHB-RELATED"/>
    <property type="match status" value="1"/>
</dbReference>
<proteinExistence type="predicted"/>
<dbReference type="AlphaFoldDB" id="A0A9X1K1H6"/>
<evidence type="ECO:0000313" key="2">
    <source>
        <dbReference type="EMBL" id="MBW4707518.1"/>
    </source>
</evidence>
<keyword evidence="3" id="KW-1185">Reference proteome</keyword>
<dbReference type="RefSeq" id="WP_219500444.1">
    <property type="nucleotide sequence ID" value="NZ_JAHXDN010000002.1"/>
</dbReference>
<dbReference type="GO" id="GO:0016491">
    <property type="term" value="F:oxidoreductase activity"/>
    <property type="evidence" value="ECO:0007669"/>
    <property type="project" value="InterPro"/>
</dbReference>